<comment type="caution">
    <text evidence="6">The sequence shown here is derived from an EMBL/GenBank/DDBJ whole genome shotgun (WGS) entry which is preliminary data.</text>
</comment>
<dbReference type="CDD" id="cd02909">
    <property type="entry name" value="cupin_pirin_N"/>
    <property type="match status" value="1"/>
</dbReference>
<dbReference type="EMBL" id="JAGQHR010000899">
    <property type="protein sequence ID" value="MCA9729920.1"/>
    <property type="molecule type" value="Genomic_DNA"/>
</dbReference>
<gene>
    <name evidence="6" type="ORF">KC729_19710</name>
</gene>
<keyword evidence="2" id="KW-0408">Iron</keyword>
<feature type="binding site" evidence="2">
    <location>
        <position position="70"/>
    </location>
    <ligand>
        <name>Fe cation</name>
        <dbReference type="ChEBI" id="CHEBI:24875"/>
    </ligand>
</feature>
<feature type="binding site" evidence="2">
    <location>
        <position position="114"/>
    </location>
    <ligand>
        <name>Fe cation</name>
        <dbReference type="ChEBI" id="CHEBI:24875"/>
    </ligand>
</feature>
<dbReference type="InterPro" id="IPR014710">
    <property type="entry name" value="RmlC-like_jellyroll"/>
</dbReference>
<feature type="binding site" evidence="2">
    <location>
        <position position="116"/>
    </location>
    <ligand>
        <name>Fe cation</name>
        <dbReference type="ChEBI" id="CHEBI:24875"/>
    </ligand>
</feature>
<evidence type="ECO:0000259" key="5">
    <source>
        <dbReference type="Pfam" id="PF05726"/>
    </source>
</evidence>
<dbReference type="CDD" id="cd02247">
    <property type="entry name" value="cupin_pirin_C"/>
    <property type="match status" value="1"/>
</dbReference>
<dbReference type="Proteomes" id="UP000697710">
    <property type="component" value="Unassembled WGS sequence"/>
</dbReference>
<dbReference type="Pfam" id="PF05726">
    <property type="entry name" value="Pirin_C"/>
    <property type="match status" value="1"/>
</dbReference>
<evidence type="ECO:0000313" key="6">
    <source>
        <dbReference type="EMBL" id="MCA9729920.1"/>
    </source>
</evidence>
<dbReference type="Gene3D" id="2.60.120.10">
    <property type="entry name" value="Jelly Rolls"/>
    <property type="match status" value="2"/>
</dbReference>
<evidence type="ECO:0000256" key="1">
    <source>
        <dbReference type="ARBA" id="ARBA00008416"/>
    </source>
</evidence>
<evidence type="ECO:0000259" key="4">
    <source>
        <dbReference type="Pfam" id="PF02678"/>
    </source>
</evidence>
<dbReference type="SUPFAM" id="SSF51182">
    <property type="entry name" value="RmlC-like cupins"/>
    <property type="match status" value="1"/>
</dbReference>
<dbReference type="InterPro" id="IPR011051">
    <property type="entry name" value="RmlC_Cupin_sf"/>
</dbReference>
<comment type="cofactor">
    <cofactor evidence="2">
        <name>Fe cation</name>
        <dbReference type="ChEBI" id="CHEBI:24875"/>
    </cofactor>
    <text evidence="2">Binds 1 Fe cation per subunit.</text>
</comment>
<keyword evidence="2" id="KW-0479">Metal-binding</keyword>
<dbReference type="PANTHER" id="PTHR13903:SF8">
    <property type="entry name" value="PIRIN"/>
    <property type="match status" value="1"/>
</dbReference>
<protein>
    <submittedName>
        <fullName evidence="6">Pirin family protein</fullName>
    </submittedName>
</protein>
<feature type="domain" description="Pirin N-terminal" evidence="4">
    <location>
        <begin position="32"/>
        <end position="132"/>
    </location>
</feature>
<organism evidence="6 7">
    <name type="scientific">Eiseniibacteriota bacterium</name>
    <dbReference type="NCBI Taxonomy" id="2212470"/>
    <lineage>
        <taxon>Bacteria</taxon>
        <taxon>Candidatus Eiseniibacteriota</taxon>
    </lineage>
</organism>
<feature type="domain" description="Pirin C-terminal" evidence="5">
    <location>
        <begin position="187"/>
        <end position="289"/>
    </location>
</feature>
<dbReference type="PIRSF" id="PIRSF006232">
    <property type="entry name" value="Pirin"/>
    <property type="match status" value="1"/>
</dbReference>
<dbReference type="InterPro" id="IPR003829">
    <property type="entry name" value="Pirin_N_dom"/>
</dbReference>
<dbReference type="AlphaFoldDB" id="A0A956M4M3"/>
<accession>A0A956M4M3</accession>
<comment type="similarity">
    <text evidence="1 3">Belongs to the pirin family.</text>
</comment>
<sequence length="291" mass="31959">MSGEDPVSGDEKTGRAVERVVLAQSTSDGAGVRLKRSLGSAALELLDPFLLLDEFGSDRKEDYLGGFPDHPHRGFETVTYMLEGKMEHRDHLGNHGLLDSGSVQWMSAGHGIIHSEMPKQEDGKMWGFQLWVNLPASDKMRPPRYQDIPPSAIAEVDLEGGHRVRVVAGTFRGVTGPVREIVTEPLYLDFHLHPGVPIEIPLPERHNAFCYCYEGDLTAGANGQKLHAGSFAVLGKGDRLAITALDRLSRCLVVAGKPIGEPVARYGPFVMNTREEIIQAIDDYRSGRLLL</sequence>
<evidence type="ECO:0000256" key="2">
    <source>
        <dbReference type="PIRSR" id="PIRSR006232-1"/>
    </source>
</evidence>
<reference evidence="6" key="2">
    <citation type="journal article" date="2021" name="Microbiome">
        <title>Successional dynamics and alternative stable states in a saline activated sludge microbial community over 9 years.</title>
        <authorList>
            <person name="Wang Y."/>
            <person name="Ye J."/>
            <person name="Ju F."/>
            <person name="Liu L."/>
            <person name="Boyd J.A."/>
            <person name="Deng Y."/>
            <person name="Parks D.H."/>
            <person name="Jiang X."/>
            <person name="Yin X."/>
            <person name="Woodcroft B.J."/>
            <person name="Tyson G.W."/>
            <person name="Hugenholtz P."/>
            <person name="Polz M.F."/>
            <person name="Zhang T."/>
        </authorList>
    </citation>
    <scope>NUCLEOTIDE SEQUENCE</scope>
    <source>
        <strain evidence="6">HKST-UBA01</strain>
    </source>
</reference>
<feature type="binding site" evidence="2">
    <location>
        <position position="72"/>
    </location>
    <ligand>
        <name>Fe cation</name>
        <dbReference type="ChEBI" id="CHEBI:24875"/>
    </ligand>
</feature>
<dbReference type="InterPro" id="IPR012093">
    <property type="entry name" value="Pirin"/>
</dbReference>
<dbReference type="PANTHER" id="PTHR13903">
    <property type="entry name" value="PIRIN-RELATED"/>
    <property type="match status" value="1"/>
</dbReference>
<proteinExistence type="inferred from homology"/>
<dbReference type="GO" id="GO:0046872">
    <property type="term" value="F:metal ion binding"/>
    <property type="evidence" value="ECO:0007669"/>
    <property type="project" value="UniProtKB-KW"/>
</dbReference>
<dbReference type="InterPro" id="IPR008778">
    <property type="entry name" value="Pirin_C_dom"/>
</dbReference>
<reference evidence="6" key="1">
    <citation type="submission" date="2020-04" db="EMBL/GenBank/DDBJ databases">
        <authorList>
            <person name="Zhang T."/>
        </authorList>
    </citation>
    <scope>NUCLEOTIDE SEQUENCE</scope>
    <source>
        <strain evidence="6">HKST-UBA01</strain>
    </source>
</reference>
<dbReference type="Pfam" id="PF02678">
    <property type="entry name" value="Pirin"/>
    <property type="match status" value="1"/>
</dbReference>
<evidence type="ECO:0000313" key="7">
    <source>
        <dbReference type="Proteomes" id="UP000697710"/>
    </source>
</evidence>
<evidence type="ECO:0000256" key="3">
    <source>
        <dbReference type="RuleBase" id="RU003457"/>
    </source>
</evidence>
<name>A0A956M4M3_UNCEI</name>